<protein>
    <submittedName>
        <fullName evidence="1">Uncharacterized protein</fullName>
    </submittedName>
</protein>
<name>A0A3N0UZB7_9PROT</name>
<dbReference type="EMBL" id="RJVP01000004">
    <property type="protein sequence ID" value="ROH85702.1"/>
    <property type="molecule type" value="Genomic_DNA"/>
</dbReference>
<evidence type="ECO:0000313" key="2">
    <source>
        <dbReference type="Proteomes" id="UP000275137"/>
    </source>
</evidence>
<keyword evidence="2" id="KW-1185">Reference proteome</keyword>
<sequence length="76" mass="8907">MKYCSMKEINELVRQQLKKNWSFSRKGKHGRLMPPGGTPFIVVPGTPSDRRAFLNFRQSIRNLESHLYYVQSAHSR</sequence>
<evidence type="ECO:0000313" key="1">
    <source>
        <dbReference type="EMBL" id="ROH85702.1"/>
    </source>
</evidence>
<gene>
    <name evidence="1" type="ORF">ED236_08115</name>
</gene>
<comment type="caution">
    <text evidence="1">The sequence shown here is derived from an EMBL/GenBank/DDBJ whole genome shotgun (WGS) entry which is preliminary data.</text>
</comment>
<reference evidence="1 2" key="1">
    <citation type="submission" date="2018-10" db="EMBL/GenBank/DDBJ databases">
        <authorList>
            <person name="Chen W.-M."/>
        </authorList>
    </citation>
    <scope>NUCLEOTIDE SEQUENCE [LARGE SCALE GENOMIC DNA]</scope>
    <source>
        <strain evidence="1 2">H-5</strain>
    </source>
</reference>
<organism evidence="1 2">
    <name type="scientific">Pseudomethylobacillus aquaticus</name>
    <dbReference type="NCBI Taxonomy" id="2676064"/>
    <lineage>
        <taxon>Bacteria</taxon>
        <taxon>Pseudomonadati</taxon>
        <taxon>Pseudomonadota</taxon>
        <taxon>Betaproteobacteria</taxon>
        <taxon>Nitrosomonadales</taxon>
        <taxon>Methylophilaceae</taxon>
        <taxon>Pseudomethylobacillus</taxon>
    </lineage>
</organism>
<dbReference type="AlphaFoldDB" id="A0A3N0UZB7"/>
<accession>A0A3N0UZB7</accession>
<dbReference type="Proteomes" id="UP000275137">
    <property type="component" value="Unassembled WGS sequence"/>
</dbReference>
<proteinExistence type="predicted"/>